<dbReference type="SUPFAM" id="SSF141523">
    <property type="entry name" value="L,D-transpeptidase catalytic domain-like"/>
    <property type="match status" value="1"/>
</dbReference>
<keyword evidence="11" id="KW-0812">Transmembrane</keyword>
<evidence type="ECO:0000259" key="12">
    <source>
        <dbReference type="PROSITE" id="PS52029"/>
    </source>
</evidence>
<feature type="compositionally biased region" description="Low complexity" evidence="10">
    <location>
        <begin position="290"/>
        <end position="320"/>
    </location>
</feature>
<evidence type="ECO:0000256" key="6">
    <source>
        <dbReference type="ARBA" id="ARBA00022960"/>
    </source>
</evidence>
<comment type="caution">
    <text evidence="13">The sequence shown here is derived from an EMBL/GenBank/DDBJ whole genome shotgun (WGS) entry which is preliminary data.</text>
</comment>
<evidence type="ECO:0000256" key="2">
    <source>
        <dbReference type="ARBA" id="ARBA00005992"/>
    </source>
</evidence>
<keyword evidence="4" id="KW-0808">Transferase</keyword>
<evidence type="ECO:0000313" key="13">
    <source>
        <dbReference type="EMBL" id="MBP3961327.1"/>
    </source>
</evidence>
<dbReference type="CDD" id="cd16913">
    <property type="entry name" value="YkuD_like"/>
    <property type="match status" value="1"/>
</dbReference>
<dbReference type="Gene3D" id="2.40.440.10">
    <property type="entry name" value="L,D-transpeptidase catalytic domain-like"/>
    <property type="match status" value="1"/>
</dbReference>
<organism evidence="13 14">
    <name type="scientific">Paenibacillus lignilyticus</name>
    <dbReference type="NCBI Taxonomy" id="1172615"/>
    <lineage>
        <taxon>Bacteria</taxon>
        <taxon>Bacillati</taxon>
        <taxon>Bacillota</taxon>
        <taxon>Bacilli</taxon>
        <taxon>Bacillales</taxon>
        <taxon>Paenibacillaceae</taxon>
        <taxon>Paenibacillus</taxon>
    </lineage>
</organism>
<dbReference type="PANTHER" id="PTHR30582">
    <property type="entry name" value="L,D-TRANSPEPTIDASE"/>
    <property type="match status" value="1"/>
</dbReference>
<keyword evidence="8 9" id="KW-0961">Cell wall biogenesis/degradation</keyword>
<gene>
    <name evidence="13" type="ORF">I8J30_01285</name>
</gene>
<feature type="transmembrane region" description="Helical" evidence="11">
    <location>
        <begin position="82"/>
        <end position="104"/>
    </location>
</feature>
<evidence type="ECO:0000256" key="8">
    <source>
        <dbReference type="ARBA" id="ARBA00023316"/>
    </source>
</evidence>
<evidence type="ECO:0000313" key="14">
    <source>
        <dbReference type="Proteomes" id="UP000673394"/>
    </source>
</evidence>
<evidence type="ECO:0000256" key="9">
    <source>
        <dbReference type="PROSITE-ProRule" id="PRU01373"/>
    </source>
</evidence>
<feature type="active site" description="Proton donor/acceptor" evidence="9">
    <location>
        <position position="396"/>
    </location>
</feature>
<sequence>MFEDQNDKSYLKRYVQNHPTNRMAWYLLGKQYMEEGKEAKANYCFLQSGSVYEAYERKQHELAQDPSVILEQWNKKRRISRLLTRISVASVVFLGIILAAPFGLAKDEAEQDSGKETVQMKSLSAAKNGLRVAFIKPAREKTLGNALGALLTGEGNTSQTGLAVMLQQDGKWRKWTGKTRILAEAKRDGKADAAAVRLLDGQTCDCQPGNASSAFKAYGEWSREQEMRWTLSSAIVHYHERTKSWPSGMDDLTRSYPNNVLSGTSPQMKKLFPELLQAAKQRKSGKPPSGDADANAGKAGGESSNSTSASPSTAANASESKLSEAPLSIIVDKDSHQLAVVSGDVVVRSYTVGLGGKKTPSGQFFISEKVKNPNGRDDSEFGSRGMTLSNTLYAIHGTDEPDSIGKDESHGCVRMNKKDLEELYDLVPLGTKVEIKSDVLPGAATPAAERFRLKPVQDETNTAVVYRWLT</sequence>
<comment type="pathway">
    <text evidence="1 9">Cell wall biogenesis; peptidoglycan biosynthesis.</text>
</comment>
<protein>
    <submittedName>
        <fullName evidence="13">L,D-transpeptidase</fullName>
    </submittedName>
</protein>
<accession>A0ABS5C5Q7</accession>
<reference evidence="13 14" key="1">
    <citation type="submission" date="2021-04" db="EMBL/GenBank/DDBJ databases">
        <title>Paenibacillus sp. DLE-14 whole genome sequence.</title>
        <authorList>
            <person name="Ham Y.J."/>
        </authorList>
    </citation>
    <scope>NUCLEOTIDE SEQUENCE [LARGE SCALE GENOMIC DNA]</scope>
    <source>
        <strain evidence="13 14">DLE-14</strain>
    </source>
</reference>
<evidence type="ECO:0000256" key="5">
    <source>
        <dbReference type="ARBA" id="ARBA00022801"/>
    </source>
</evidence>
<evidence type="ECO:0000256" key="3">
    <source>
        <dbReference type="ARBA" id="ARBA00022676"/>
    </source>
</evidence>
<dbReference type="InterPro" id="IPR038063">
    <property type="entry name" value="Transpep_catalytic_dom"/>
</dbReference>
<feature type="domain" description="L,D-TPase catalytic" evidence="12">
    <location>
        <begin position="327"/>
        <end position="436"/>
    </location>
</feature>
<keyword evidence="11" id="KW-1133">Transmembrane helix</keyword>
<keyword evidence="7 9" id="KW-0573">Peptidoglycan synthesis</keyword>
<proteinExistence type="inferred from homology"/>
<evidence type="ECO:0000256" key="4">
    <source>
        <dbReference type="ARBA" id="ARBA00022679"/>
    </source>
</evidence>
<feature type="region of interest" description="Disordered" evidence="10">
    <location>
        <begin position="279"/>
        <end position="321"/>
    </location>
</feature>
<dbReference type="PROSITE" id="PS52029">
    <property type="entry name" value="LD_TPASE"/>
    <property type="match status" value="1"/>
</dbReference>
<dbReference type="InterPro" id="IPR050979">
    <property type="entry name" value="LD-transpeptidase"/>
</dbReference>
<dbReference type="RefSeq" id="WP_210654718.1">
    <property type="nucleotide sequence ID" value="NZ_JAGKSP010000001.1"/>
</dbReference>
<keyword evidence="11" id="KW-0472">Membrane</keyword>
<evidence type="ECO:0000256" key="10">
    <source>
        <dbReference type="SAM" id="MobiDB-lite"/>
    </source>
</evidence>
<keyword evidence="6 9" id="KW-0133">Cell shape</keyword>
<keyword evidence="3" id="KW-0328">Glycosyltransferase</keyword>
<dbReference type="EMBL" id="JAGKSP010000001">
    <property type="protein sequence ID" value="MBP3961327.1"/>
    <property type="molecule type" value="Genomic_DNA"/>
</dbReference>
<name>A0ABS5C5Q7_9BACL</name>
<keyword evidence="14" id="KW-1185">Reference proteome</keyword>
<comment type="similarity">
    <text evidence="2">Belongs to the YkuD family.</text>
</comment>
<dbReference type="InterPro" id="IPR005490">
    <property type="entry name" value="LD_TPept_cat_dom"/>
</dbReference>
<dbReference type="Pfam" id="PF03734">
    <property type="entry name" value="YkuD"/>
    <property type="match status" value="1"/>
</dbReference>
<dbReference type="PANTHER" id="PTHR30582:SF24">
    <property type="entry name" value="L,D-TRANSPEPTIDASE ERFK_SRFK-RELATED"/>
    <property type="match status" value="1"/>
</dbReference>
<feature type="active site" description="Nucleophile" evidence="9">
    <location>
        <position position="412"/>
    </location>
</feature>
<dbReference type="Proteomes" id="UP000673394">
    <property type="component" value="Unassembled WGS sequence"/>
</dbReference>
<evidence type="ECO:0000256" key="1">
    <source>
        <dbReference type="ARBA" id="ARBA00004752"/>
    </source>
</evidence>
<evidence type="ECO:0000256" key="11">
    <source>
        <dbReference type="SAM" id="Phobius"/>
    </source>
</evidence>
<evidence type="ECO:0000256" key="7">
    <source>
        <dbReference type="ARBA" id="ARBA00022984"/>
    </source>
</evidence>
<keyword evidence="5" id="KW-0378">Hydrolase</keyword>